<evidence type="ECO:0000256" key="2">
    <source>
        <dbReference type="ARBA" id="ARBA00022801"/>
    </source>
</evidence>
<name>A0A833Q9I0_9POAL</name>
<comment type="catalytic activity">
    <reaction evidence="4">
        <text>O-phospho-L-seryl-[protein] + H2O = L-seryl-[protein] + phosphate</text>
        <dbReference type="Rhea" id="RHEA:20629"/>
        <dbReference type="Rhea" id="RHEA-COMP:9863"/>
        <dbReference type="Rhea" id="RHEA-COMP:11604"/>
        <dbReference type="ChEBI" id="CHEBI:15377"/>
        <dbReference type="ChEBI" id="CHEBI:29999"/>
        <dbReference type="ChEBI" id="CHEBI:43474"/>
        <dbReference type="ChEBI" id="CHEBI:83421"/>
        <dbReference type="EC" id="3.1.3.16"/>
    </reaction>
</comment>
<evidence type="ECO:0000256" key="4">
    <source>
        <dbReference type="ARBA" id="ARBA00047761"/>
    </source>
</evidence>
<dbReference type="Pfam" id="PF00481">
    <property type="entry name" value="PP2C"/>
    <property type="match status" value="1"/>
</dbReference>
<evidence type="ECO:0000256" key="5">
    <source>
        <dbReference type="ARBA" id="ARBA00048336"/>
    </source>
</evidence>
<keyword evidence="9" id="KW-1185">Reference proteome</keyword>
<proteinExistence type="predicted"/>
<dbReference type="GO" id="GO:0004722">
    <property type="term" value="F:protein serine/threonine phosphatase activity"/>
    <property type="evidence" value="ECO:0007669"/>
    <property type="project" value="UniProtKB-EC"/>
</dbReference>
<dbReference type="CDD" id="cd00143">
    <property type="entry name" value="PP2Cc"/>
    <property type="match status" value="1"/>
</dbReference>
<dbReference type="PANTHER" id="PTHR13832">
    <property type="entry name" value="PROTEIN PHOSPHATASE 2C"/>
    <property type="match status" value="1"/>
</dbReference>
<dbReference type="OrthoDB" id="420076at2759"/>
<comment type="caution">
    <text evidence="8">The sequence shown here is derived from an EMBL/GenBank/DDBJ whole genome shotgun (WGS) entry which is preliminary data.</text>
</comment>
<gene>
    <name evidence="8" type="ORF">FCM35_KLT22265</name>
</gene>
<protein>
    <recommendedName>
        <fullName evidence="1">protein-serine/threonine phosphatase</fullName>
        <ecNumber evidence="1">3.1.3.16</ecNumber>
    </recommendedName>
</protein>
<organism evidence="8 9">
    <name type="scientific">Carex littledalei</name>
    <dbReference type="NCBI Taxonomy" id="544730"/>
    <lineage>
        <taxon>Eukaryota</taxon>
        <taxon>Viridiplantae</taxon>
        <taxon>Streptophyta</taxon>
        <taxon>Embryophyta</taxon>
        <taxon>Tracheophyta</taxon>
        <taxon>Spermatophyta</taxon>
        <taxon>Magnoliopsida</taxon>
        <taxon>Liliopsida</taxon>
        <taxon>Poales</taxon>
        <taxon>Cyperaceae</taxon>
        <taxon>Cyperoideae</taxon>
        <taxon>Cariceae</taxon>
        <taxon>Carex</taxon>
        <taxon>Carex subgen. Euthyceras</taxon>
    </lineage>
</organism>
<feature type="region of interest" description="Disordered" evidence="6">
    <location>
        <begin position="287"/>
        <end position="309"/>
    </location>
</feature>
<evidence type="ECO:0000259" key="7">
    <source>
        <dbReference type="PROSITE" id="PS51746"/>
    </source>
</evidence>
<dbReference type="Gene3D" id="3.60.40.10">
    <property type="entry name" value="PPM-type phosphatase domain"/>
    <property type="match status" value="1"/>
</dbReference>
<feature type="domain" description="PPM-type phosphatase" evidence="7">
    <location>
        <begin position="212"/>
        <end position="614"/>
    </location>
</feature>
<dbReference type="SMART" id="SM00332">
    <property type="entry name" value="PP2Cc"/>
    <property type="match status" value="1"/>
</dbReference>
<accession>A0A833Q9I0</accession>
<comment type="catalytic activity">
    <reaction evidence="5">
        <text>O-phospho-L-threonyl-[protein] + H2O = L-threonyl-[protein] + phosphate</text>
        <dbReference type="Rhea" id="RHEA:47004"/>
        <dbReference type="Rhea" id="RHEA-COMP:11060"/>
        <dbReference type="Rhea" id="RHEA-COMP:11605"/>
        <dbReference type="ChEBI" id="CHEBI:15377"/>
        <dbReference type="ChEBI" id="CHEBI:30013"/>
        <dbReference type="ChEBI" id="CHEBI:43474"/>
        <dbReference type="ChEBI" id="CHEBI:61977"/>
        <dbReference type="EC" id="3.1.3.16"/>
    </reaction>
</comment>
<dbReference type="SUPFAM" id="SSF81606">
    <property type="entry name" value="PP2C-like"/>
    <property type="match status" value="1"/>
</dbReference>
<reference evidence="8" key="1">
    <citation type="submission" date="2020-01" db="EMBL/GenBank/DDBJ databases">
        <title>Genome sequence of Kobresia littledalei, the first chromosome-level genome in the family Cyperaceae.</title>
        <authorList>
            <person name="Qu G."/>
        </authorList>
    </citation>
    <scope>NUCLEOTIDE SEQUENCE</scope>
    <source>
        <strain evidence="8">C.B.Clarke</strain>
        <tissue evidence="8">Leaf</tissue>
    </source>
</reference>
<keyword evidence="2" id="KW-0378">Hydrolase</keyword>
<dbReference type="InterPro" id="IPR036457">
    <property type="entry name" value="PPM-type-like_dom_sf"/>
</dbReference>
<dbReference type="InterPro" id="IPR015655">
    <property type="entry name" value="PP2C"/>
</dbReference>
<evidence type="ECO:0000256" key="3">
    <source>
        <dbReference type="ARBA" id="ARBA00022912"/>
    </source>
</evidence>
<evidence type="ECO:0000256" key="6">
    <source>
        <dbReference type="SAM" id="MobiDB-lite"/>
    </source>
</evidence>
<evidence type="ECO:0000313" key="9">
    <source>
        <dbReference type="Proteomes" id="UP000623129"/>
    </source>
</evidence>
<evidence type="ECO:0000313" key="8">
    <source>
        <dbReference type="EMBL" id="KAF3320135.1"/>
    </source>
</evidence>
<dbReference type="PANTHER" id="PTHR13832:SF228">
    <property type="entry name" value="PROTEIN PHOSPHATASE 2C 23-RELATED"/>
    <property type="match status" value="1"/>
</dbReference>
<dbReference type="EMBL" id="SWLB01000136">
    <property type="protein sequence ID" value="KAF3320135.1"/>
    <property type="molecule type" value="Genomic_DNA"/>
</dbReference>
<dbReference type="Proteomes" id="UP000623129">
    <property type="component" value="Unassembled WGS sequence"/>
</dbReference>
<keyword evidence="3" id="KW-0904">Protein phosphatase</keyword>
<evidence type="ECO:0000256" key="1">
    <source>
        <dbReference type="ARBA" id="ARBA00013081"/>
    </source>
</evidence>
<dbReference type="InterPro" id="IPR001932">
    <property type="entry name" value="PPM-type_phosphatase-like_dom"/>
</dbReference>
<feature type="compositionally biased region" description="Low complexity" evidence="6">
    <location>
        <begin position="287"/>
        <end position="307"/>
    </location>
</feature>
<dbReference type="PROSITE" id="PS51746">
    <property type="entry name" value="PPM_2"/>
    <property type="match status" value="1"/>
</dbReference>
<dbReference type="AlphaFoldDB" id="A0A833Q9I0"/>
<dbReference type="EC" id="3.1.3.16" evidence="1"/>
<sequence>MGNSIKPCFSGHTHVSPATVSFEPHPDDSLGHAFSYQPEQSATATTANASPITNNPTVRINGAAISANTSTALSSSLFTDSCNLITASPAASFESSRSFTSNVLQSRLSSSLSGHLSGPLSEAGSLYSERSGFFSGPLDARLSCSSLNSSAGARLQRSISQIIADRRARRCRRSSRSLARLFSKLCRNKKAHAAMTNGVASHEGDSQRGCKDRCVEDTSSVQWAQGRAGEDRVHVVVSEEHSWVFVGIYDGFNGPDATDFLQTHLYPSVHLELKRLFVGDHEPYQISSDSDINTDTNSNSTANANTNQESDCCGTNECVNLTNVNRVLRNQLTSSQSSCSKVQHKQILNSLAEALKKTEKAYFEMADQMAARNPELAMMGSCVLVALMKGDHVYLMNVGDSRAVLAQKNEPDLCNILGRAPHDMTIRGEEIRRAFDVTDFEGLTAKQLTSDHSTSIDEEVKRLEMEHPDDPKVVEKDRVKGKLNVTRAFGAGFLKSPKWNDQLLEAFKIKNYVGTMPYITCLPGLYHHKIRSEDKFLVLSSDGLYQYFTNEDLVNEVNLYVANNPDGDPAQHLVEEVLHRAANEYGMEFHELVSIPQGDRRKYHDDVSIIIISLEGRMWRSSM</sequence>